<proteinExistence type="predicted"/>
<dbReference type="Proteomes" id="UP000297910">
    <property type="component" value="Unassembled WGS sequence"/>
</dbReference>
<dbReference type="EMBL" id="PQXI01000001">
    <property type="protein sequence ID" value="TGO31202.1"/>
    <property type="molecule type" value="Genomic_DNA"/>
</dbReference>
<evidence type="ECO:0000313" key="2">
    <source>
        <dbReference type="Proteomes" id="UP000297910"/>
    </source>
</evidence>
<accession>A0A4Z1G709</accession>
<organism evidence="1 2">
    <name type="scientific">Botrytis paeoniae</name>
    <dbReference type="NCBI Taxonomy" id="278948"/>
    <lineage>
        <taxon>Eukaryota</taxon>
        <taxon>Fungi</taxon>
        <taxon>Dikarya</taxon>
        <taxon>Ascomycota</taxon>
        <taxon>Pezizomycotina</taxon>
        <taxon>Leotiomycetes</taxon>
        <taxon>Helotiales</taxon>
        <taxon>Sclerotiniaceae</taxon>
        <taxon>Botrytis</taxon>
    </lineage>
</organism>
<name>A0A4Z1G709_9HELO</name>
<comment type="caution">
    <text evidence="1">The sequence shown here is derived from an EMBL/GenBank/DDBJ whole genome shotgun (WGS) entry which is preliminary data.</text>
</comment>
<dbReference type="AlphaFoldDB" id="A0A4Z1G709"/>
<gene>
    <name evidence="1" type="ORF">BPAE_0001g00970</name>
</gene>
<protein>
    <submittedName>
        <fullName evidence="1">Uncharacterized protein</fullName>
    </submittedName>
</protein>
<evidence type="ECO:0000313" key="1">
    <source>
        <dbReference type="EMBL" id="TGO31202.1"/>
    </source>
</evidence>
<sequence length="83" mass="9438">MIWMLVLEMLIKGKYLNNCMPRVNEVPKERSRYHYDGYDQASSFMTPVASLTNPFPAYIEETPALAEKAASVNASECFNSDIK</sequence>
<reference evidence="1 2" key="1">
    <citation type="submission" date="2017-12" db="EMBL/GenBank/DDBJ databases">
        <title>Comparative genomics of Botrytis spp.</title>
        <authorList>
            <person name="Valero-Jimenez C.A."/>
            <person name="Tapia P."/>
            <person name="Veloso J."/>
            <person name="Silva-Moreno E."/>
            <person name="Staats M."/>
            <person name="Valdes J.H."/>
            <person name="Van Kan J.A.L."/>
        </authorList>
    </citation>
    <scope>NUCLEOTIDE SEQUENCE [LARGE SCALE GENOMIC DNA]</scope>
    <source>
        <strain evidence="1 2">Bp0003</strain>
    </source>
</reference>
<keyword evidence="2" id="KW-1185">Reference proteome</keyword>